<dbReference type="EMBL" id="FWPT01000002">
    <property type="protein sequence ID" value="SMA38235.1"/>
    <property type="molecule type" value="Genomic_DNA"/>
</dbReference>
<gene>
    <name evidence="1" type="ORF">EHSB41UT_00858</name>
</gene>
<accession>A0A1X7AGI1</accession>
<dbReference type="AlphaFoldDB" id="A0A1X7AGI1"/>
<proteinExistence type="predicted"/>
<evidence type="ECO:0000313" key="2">
    <source>
        <dbReference type="Proteomes" id="UP000196573"/>
    </source>
</evidence>
<reference evidence="1 2" key="1">
    <citation type="submission" date="2017-03" db="EMBL/GenBank/DDBJ databases">
        <authorList>
            <person name="Afonso C.L."/>
            <person name="Miller P.J."/>
            <person name="Scott M.A."/>
            <person name="Spackman E."/>
            <person name="Goraichik I."/>
            <person name="Dimitrov K.M."/>
            <person name="Suarez D.L."/>
            <person name="Swayne D.E."/>
        </authorList>
    </citation>
    <scope>NUCLEOTIDE SEQUENCE [LARGE SCALE GENOMIC DNA]</scope>
    <source>
        <strain evidence="1">SB41UT1</strain>
    </source>
</reference>
<keyword evidence="2" id="KW-1185">Reference proteome</keyword>
<sequence length="44" mass="5377">MYYSWEKREFCDQDKDGDRTFLSIEGRDIDWRAFQIAVTKKKIS</sequence>
<organism evidence="1 2">
    <name type="scientific">Parendozoicomonas haliclonae</name>
    <dbReference type="NCBI Taxonomy" id="1960125"/>
    <lineage>
        <taxon>Bacteria</taxon>
        <taxon>Pseudomonadati</taxon>
        <taxon>Pseudomonadota</taxon>
        <taxon>Gammaproteobacteria</taxon>
        <taxon>Oceanospirillales</taxon>
        <taxon>Endozoicomonadaceae</taxon>
        <taxon>Parendozoicomonas</taxon>
    </lineage>
</organism>
<protein>
    <submittedName>
        <fullName evidence="1">Uncharacterized protein</fullName>
    </submittedName>
</protein>
<name>A0A1X7AGI1_9GAMM</name>
<dbReference type="Proteomes" id="UP000196573">
    <property type="component" value="Unassembled WGS sequence"/>
</dbReference>
<evidence type="ECO:0000313" key="1">
    <source>
        <dbReference type="EMBL" id="SMA38235.1"/>
    </source>
</evidence>